<reference evidence="2 3" key="1">
    <citation type="submission" date="2013-03" db="EMBL/GenBank/DDBJ databases">
        <title>Assembly of a new bacterial strain Brevibacillus borstelensis AK1.</title>
        <authorList>
            <person name="Rajan I."/>
            <person name="PoliReddy D."/>
            <person name="Sugumar T."/>
            <person name="Rathinam K."/>
            <person name="Alqarawi S."/>
            <person name="Khalil A.B."/>
            <person name="Sivakumar N."/>
        </authorList>
    </citation>
    <scope>NUCLEOTIDE SEQUENCE [LARGE SCALE GENOMIC DNA]</scope>
    <source>
        <strain evidence="2 3">AK1</strain>
    </source>
</reference>
<dbReference type="CDD" id="cd12797">
    <property type="entry name" value="M23_peptidase"/>
    <property type="match status" value="1"/>
</dbReference>
<dbReference type="EMBL" id="APBN01000003">
    <property type="protein sequence ID" value="EMT52793.1"/>
    <property type="molecule type" value="Genomic_DNA"/>
</dbReference>
<organism evidence="2 3">
    <name type="scientific">Brevibacillus borstelensis AK1</name>
    <dbReference type="NCBI Taxonomy" id="1300222"/>
    <lineage>
        <taxon>Bacteria</taxon>
        <taxon>Bacillati</taxon>
        <taxon>Bacillota</taxon>
        <taxon>Bacilli</taxon>
        <taxon>Bacillales</taxon>
        <taxon>Paenibacillaceae</taxon>
        <taxon>Brevibacillus</taxon>
    </lineage>
</organism>
<gene>
    <name evidence="2" type="ORF">I532_08437</name>
</gene>
<protein>
    <submittedName>
        <fullName evidence="2">Stage IV sporulation protein FA</fullName>
    </submittedName>
</protein>
<evidence type="ECO:0000259" key="1">
    <source>
        <dbReference type="Pfam" id="PF01551"/>
    </source>
</evidence>
<dbReference type="PATRIC" id="fig|1300222.3.peg.1736"/>
<keyword evidence="3" id="KW-1185">Reference proteome</keyword>
<accession>M8DH11</accession>
<dbReference type="STRING" id="1300222.I532_08437"/>
<dbReference type="Proteomes" id="UP000012081">
    <property type="component" value="Unassembled WGS sequence"/>
</dbReference>
<name>M8DH11_9BACL</name>
<dbReference type="Gene3D" id="2.70.70.10">
    <property type="entry name" value="Glucose Permease (Domain IIA)"/>
    <property type="match status" value="1"/>
</dbReference>
<feature type="domain" description="M23ase beta-sheet core" evidence="1">
    <location>
        <begin position="183"/>
        <end position="263"/>
    </location>
</feature>
<dbReference type="Pfam" id="PF01551">
    <property type="entry name" value="Peptidase_M23"/>
    <property type="match status" value="1"/>
</dbReference>
<proteinExistence type="predicted"/>
<dbReference type="InterPro" id="IPR016047">
    <property type="entry name" value="M23ase_b-sheet_dom"/>
</dbReference>
<evidence type="ECO:0000313" key="2">
    <source>
        <dbReference type="EMBL" id="EMT52793.1"/>
    </source>
</evidence>
<comment type="caution">
    <text evidence="2">The sequence shown here is derived from an EMBL/GenBank/DDBJ whole genome shotgun (WGS) entry which is preliminary data.</text>
</comment>
<evidence type="ECO:0000313" key="3">
    <source>
        <dbReference type="Proteomes" id="UP000012081"/>
    </source>
</evidence>
<dbReference type="AlphaFoldDB" id="M8DH11"/>
<sequence>MYQSLAFGGMYMFDKVDGVKERRRERVERIRTQSRDSFAPFVDDWKDPIETDSDLFPTTSRGEKGSFPSLPPQEKWSMQIVASLLLIGLAYVLFQSSLLPSSWKNQAREVMTRDFNFSGVAGWYEARFGSLPTLLPSLSGTKAVPASTPQTLNVWKWSADWRVAKPFDPKSTKVVLSTEGDGNVVMGETGWVTFIGDKPGYGKTVVVRLAKGRELWFGNMETVQVAVDDFLGAGQVVGVPRAVNETVRHLYVGLQVQEQPSNPLEVITFE</sequence>
<dbReference type="InterPro" id="IPR011055">
    <property type="entry name" value="Dup_hybrid_motif"/>
</dbReference>
<dbReference type="SUPFAM" id="SSF51261">
    <property type="entry name" value="Duplicated hybrid motif"/>
    <property type="match status" value="1"/>
</dbReference>